<evidence type="ECO:0000313" key="2">
    <source>
        <dbReference type="Proteomes" id="UP000887574"/>
    </source>
</evidence>
<protein>
    <submittedName>
        <fullName evidence="3">Uncharacterized protein</fullName>
    </submittedName>
</protein>
<organism evidence="2 3">
    <name type="scientific">Ditylenchus dipsaci</name>
    <dbReference type="NCBI Taxonomy" id="166011"/>
    <lineage>
        <taxon>Eukaryota</taxon>
        <taxon>Metazoa</taxon>
        <taxon>Ecdysozoa</taxon>
        <taxon>Nematoda</taxon>
        <taxon>Chromadorea</taxon>
        <taxon>Rhabditida</taxon>
        <taxon>Tylenchina</taxon>
        <taxon>Tylenchomorpha</taxon>
        <taxon>Sphaerularioidea</taxon>
        <taxon>Anguinidae</taxon>
        <taxon>Anguininae</taxon>
        <taxon>Ditylenchus</taxon>
    </lineage>
</organism>
<evidence type="ECO:0000313" key="3">
    <source>
        <dbReference type="WBParaSite" id="jg10761"/>
    </source>
</evidence>
<dbReference type="WBParaSite" id="jg10761">
    <property type="protein sequence ID" value="jg10761"/>
    <property type="gene ID" value="jg10761"/>
</dbReference>
<proteinExistence type="predicted"/>
<accession>A0A915CPB9</accession>
<dbReference type="AlphaFoldDB" id="A0A915CPB9"/>
<sequence>VNLDGKDANYSFGGNSNSVPCQLNLDKNSDGDGYLANVSLTGTPGCEFKALFKYKQLDGSKRPSPSDVYSSASNSLSTLAIVGIVLGVKKLNEEEKEVSRSTVPKQKKTVGKTCPPGPRKPTKTTQPVPSKYTEKGICERFLQTRNSEENSCRSQGP</sequence>
<name>A0A915CPB9_9BILA</name>
<reference evidence="3" key="1">
    <citation type="submission" date="2022-11" db="UniProtKB">
        <authorList>
            <consortium name="WormBaseParasite"/>
        </authorList>
    </citation>
    <scope>IDENTIFICATION</scope>
</reference>
<feature type="region of interest" description="Disordered" evidence="1">
    <location>
        <begin position="93"/>
        <end position="136"/>
    </location>
</feature>
<dbReference type="Proteomes" id="UP000887574">
    <property type="component" value="Unplaced"/>
</dbReference>
<evidence type="ECO:0000256" key="1">
    <source>
        <dbReference type="SAM" id="MobiDB-lite"/>
    </source>
</evidence>
<keyword evidence="2" id="KW-1185">Reference proteome</keyword>